<sequence>MGSLNRLSISLIKLTSALATLPTFNLLRFVNSPETYGYIAGINFGISLQIFWITKNKKIRLAKAIKKTSEGVWSGESAVLLISVIHSSQVVYPKSVIHFLVGLTAVVIPVTGTA</sequence>
<comment type="caution">
    <text evidence="2">The sequence shown here is derived from an EMBL/GenBank/DDBJ whole genome shotgun (WGS) entry which is preliminary data.</text>
</comment>
<dbReference type="AlphaFoldDB" id="A0A266QBE9"/>
<keyword evidence="3" id="KW-1185">Reference proteome</keyword>
<keyword evidence="1" id="KW-1133">Transmembrane helix</keyword>
<dbReference type="Proteomes" id="UP000216101">
    <property type="component" value="Unassembled WGS sequence"/>
</dbReference>
<organism evidence="2 3">
    <name type="scientific">Cellvibrio mixtus</name>
    <dbReference type="NCBI Taxonomy" id="39650"/>
    <lineage>
        <taxon>Bacteria</taxon>
        <taxon>Pseudomonadati</taxon>
        <taxon>Pseudomonadota</taxon>
        <taxon>Gammaproteobacteria</taxon>
        <taxon>Cellvibrionales</taxon>
        <taxon>Cellvibrionaceae</taxon>
        <taxon>Cellvibrio</taxon>
    </lineage>
</organism>
<evidence type="ECO:0000313" key="2">
    <source>
        <dbReference type="EMBL" id="OZY87130.1"/>
    </source>
</evidence>
<keyword evidence="1" id="KW-0812">Transmembrane</keyword>
<name>A0A266QBE9_9GAMM</name>
<evidence type="ECO:0000256" key="1">
    <source>
        <dbReference type="SAM" id="Phobius"/>
    </source>
</evidence>
<dbReference type="EMBL" id="NHNI01000001">
    <property type="protein sequence ID" value="OZY87130.1"/>
    <property type="molecule type" value="Genomic_DNA"/>
</dbReference>
<feature type="transmembrane region" description="Helical" evidence="1">
    <location>
        <begin position="35"/>
        <end position="53"/>
    </location>
</feature>
<keyword evidence="1" id="KW-0472">Membrane</keyword>
<proteinExistence type="predicted"/>
<reference evidence="3" key="1">
    <citation type="submission" date="2017-05" db="EMBL/GenBank/DDBJ databases">
        <authorList>
            <person name="Barney B.M."/>
        </authorList>
    </citation>
    <scope>NUCLEOTIDE SEQUENCE [LARGE SCALE GENOMIC DNA]</scope>
    <source>
        <strain evidence="3">PSBB022</strain>
    </source>
</reference>
<protein>
    <submittedName>
        <fullName evidence="2">Uncharacterized protein</fullName>
    </submittedName>
</protein>
<evidence type="ECO:0000313" key="3">
    <source>
        <dbReference type="Proteomes" id="UP000216101"/>
    </source>
</evidence>
<gene>
    <name evidence="2" type="ORF">CBP51_09125</name>
</gene>
<accession>A0A266QBE9</accession>